<dbReference type="EMBL" id="JAIZAY010000010">
    <property type="protein sequence ID" value="KAJ8034538.1"/>
    <property type="molecule type" value="Genomic_DNA"/>
</dbReference>
<protein>
    <submittedName>
        <fullName evidence="1">Uncharacterized protein</fullName>
    </submittedName>
</protein>
<sequence>MPSTKNTYSLLGEEPHWEKQSPSTCELTVKACLITRNEFCWVKCIIDGGVVEAKHLQVYTACKRISTVDKITKIEVGYYPDLDGAGKLLRLNRNWIVTEKRPFLFLKEGGAPLQILFIEIAPPVWKYCLPNDNPKVMKSIKLYFSSSVFRRHLGLSLT</sequence>
<gene>
    <name evidence="1" type="ORF">HOLleu_21419</name>
</gene>
<evidence type="ECO:0000313" key="1">
    <source>
        <dbReference type="EMBL" id="KAJ8034538.1"/>
    </source>
</evidence>
<reference evidence="1" key="1">
    <citation type="submission" date="2021-10" db="EMBL/GenBank/DDBJ databases">
        <title>Tropical sea cucumber genome reveals ecological adaptation and Cuvierian tubules defense mechanism.</title>
        <authorList>
            <person name="Chen T."/>
        </authorList>
    </citation>
    <scope>NUCLEOTIDE SEQUENCE</scope>
    <source>
        <strain evidence="1">Nanhai2018</strain>
        <tissue evidence="1">Muscle</tissue>
    </source>
</reference>
<comment type="caution">
    <text evidence="1">The sequence shown here is derived from an EMBL/GenBank/DDBJ whole genome shotgun (WGS) entry which is preliminary data.</text>
</comment>
<dbReference type="AlphaFoldDB" id="A0A9Q1BXM5"/>
<name>A0A9Q1BXM5_HOLLE</name>
<accession>A0A9Q1BXM5</accession>
<keyword evidence="2" id="KW-1185">Reference proteome</keyword>
<proteinExistence type="predicted"/>
<organism evidence="1 2">
    <name type="scientific">Holothuria leucospilota</name>
    <name type="common">Black long sea cucumber</name>
    <name type="synonym">Mertensiothuria leucospilota</name>
    <dbReference type="NCBI Taxonomy" id="206669"/>
    <lineage>
        <taxon>Eukaryota</taxon>
        <taxon>Metazoa</taxon>
        <taxon>Echinodermata</taxon>
        <taxon>Eleutherozoa</taxon>
        <taxon>Echinozoa</taxon>
        <taxon>Holothuroidea</taxon>
        <taxon>Aspidochirotacea</taxon>
        <taxon>Aspidochirotida</taxon>
        <taxon>Holothuriidae</taxon>
        <taxon>Holothuria</taxon>
    </lineage>
</organism>
<dbReference type="Proteomes" id="UP001152320">
    <property type="component" value="Chromosome 10"/>
</dbReference>
<evidence type="ECO:0000313" key="2">
    <source>
        <dbReference type="Proteomes" id="UP001152320"/>
    </source>
</evidence>